<gene>
    <name evidence="3" type="ORF">LXD69_12515</name>
</gene>
<reference evidence="3" key="2">
    <citation type="submission" date="2022-04" db="EMBL/GenBank/DDBJ databases">
        <title>Complete Genome Sequence of Flavobacterium sediminilitoris YSM-43, Isolated from a Tidal Sediment.</title>
        <authorList>
            <person name="Lee P.A."/>
        </authorList>
    </citation>
    <scope>NUCLEOTIDE SEQUENCE</scope>
    <source>
        <strain evidence="3">YSM-43</strain>
    </source>
</reference>
<sequence length="393" mass="45133">MNNIELLLNNEVQDFITQNIDNNVNKLALQKNFFTSIEYPEIINQIAAKQKAKEKLPTWFATKNIIYPSKISIEQTSSEKAAKYKASIIKGKKLIDLSGGFGIDDYYFSNSFEEVFHCEINDELSTIVKHNYTQLNKKNIECFSGNSSTILENLNTTFNCIYIDPSRRNDKKGKVFLLEDCEPNVPKLLDFYFKYTSFILIKTAPILDIQAGLSELQFVKNIHIVAIENEVKELLWEIEKDYIGEITLIATNIEKDTVSSIKTIFNKTYLATFSLPELYLYEPNAALLKSGNFNAISEIFSVNKLHQHSHLYTSNNKISFPGRSFKVNKIIPFQKKEIKDEIVNSKMNVSTRNFPLKPEEIKKKYKIKDGGTVFAFFTTNINNDKIILLCSKI</sequence>
<dbReference type="Pfam" id="PF18096">
    <property type="entry name" value="Thump_like"/>
    <property type="match status" value="1"/>
</dbReference>
<dbReference type="RefSeq" id="WP_246915661.1">
    <property type="nucleotide sequence ID" value="NZ_CP090145.1"/>
</dbReference>
<feature type="domain" description="PG-1098 ferredoxin-like" evidence="2">
    <location>
        <begin position="279"/>
        <end position="321"/>
    </location>
</feature>
<feature type="domain" description="THUMP-like" evidence="1">
    <location>
        <begin position="322"/>
        <end position="392"/>
    </location>
</feature>
<dbReference type="EMBL" id="CP090145">
    <property type="protein sequence ID" value="UOX32857.1"/>
    <property type="molecule type" value="Genomic_DNA"/>
</dbReference>
<reference evidence="3" key="1">
    <citation type="submission" date="2021-12" db="EMBL/GenBank/DDBJ databases">
        <authorList>
            <person name="Cha I.-T."/>
            <person name="Lee K.-E."/>
            <person name="Park S.-J."/>
        </authorList>
    </citation>
    <scope>NUCLEOTIDE SEQUENCE</scope>
    <source>
        <strain evidence="3">YSM-43</strain>
    </source>
</reference>
<dbReference type="SUPFAM" id="SSF53335">
    <property type="entry name" value="S-adenosyl-L-methionine-dependent methyltransferases"/>
    <property type="match status" value="1"/>
</dbReference>
<accession>A0ABY4HKX2</accession>
<dbReference type="GO" id="GO:0008168">
    <property type="term" value="F:methyltransferase activity"/>
    <property type="evidence" value="ECO:0007669"/>
    <property type="project" value="UniProtKB-KW"/>
</dbReference>
<dbReference type="Gene3D" id="1.10.10.1110">
    <property type="entry name" value="Methyltransferase PG1098, N-terminal domain"/>
    <property type="match status" value="1"/>
</dbReference>
<evidence type="ECO:0000259" key="1">
    <source>
        <dbReference type="Pfam" id="PF18096"/>
    </source>
</evidence>
<proteinExistence type="predicted"/>
<keyword evidence="3" id="KW-0489">Methyltransferase</keyword>
<keyword evidence="4" id="KW-1185">Reference proteome</keyword>
<keyword evidence="3" id="KW-0808">Transferase</keyword>
<evidence type="ECO:0000313" key="4">
    <source>
        <dbReference type="Proteomes" id="UP000830454"/>
    </source>
</evidence>
<dbReference type="GO" id="GO:0032259">
    <property type="term" value="P:methylation"/>
    <property type="evidence" value="ECO:0007669"/>
    <property type="project" value="UniProtKB-KW"/>
</dbReference>
<dbReference type="InterPro" id="IPR041497">
    <property type="entry name" value="Thump-like"/>
</dbReference>
<organism evidence="3 4">
    <name type="scientific">Flavobacterium sediminilitoris</name>
    <dbReference type="NCBI Taxonomy" id="2024526"/>
    <lineage>
        <taxon>Bacteria</taxon>
        <taxon>Pseudomonadati</taxon>
        <taxon>Bacteroidota</taxon>
        <taxon>Flavobacteriia</taxon>
        <taxon>Flavobacteriales</taxon>
        <taxon>Flavobacteriaceae</taxon>
        <taxon>Flavobacterium</taxon>
    </lineage>
</organism>
<dbReference type="Proteomes" id="UP000830454">
    <property type="component" value="Chromosome"/>
</dbReference>
<dbReference type="Gene3D" id="3.40.50.150">
    <property type="entry name" value="Vaccinia Virus protein VP39"/>
    <property type="match status" value="1"/>
</dbReference>
<protein>
    <submittedName>
        <fullName evidence="3">Class I SAM-dependent methyltransferase</fullName>
    </submittedName>
</protein>
<evidence type="ECO:0000313" key="3">
    <source>
        <dbReference type="EMBL" id="UOX32857.1"/>
    </source>
</evidence>
<name>A0ABY4HKX2_9FLAO</name>
<dbReference type="Pfam" id="PF22013">
    <property type="entry name" value="PG_1098_Fer"/>
    <property type="match status" value="1"/>
</dbReference>
<evidence type="ECO:0000259" key="2">
    <source>
        <dbReference type="Pfam" id="PF22013"/>
    </source>
</evidence>
<dbReference type="InterPro" id="IPR054168">
    <property type="entry name" value="PG_1098_Fer"/>
</dbReference>
<dbReference type="InterPro" id="IPR029063">
    <property type="entry name" value="SAM-dependent_MTases_sf"/>
</dbReference>